<comment type="caution">
    <text evidence="4">The sequence shown here is derived from an EMBL/GenBank/DDBJ whole genome shotgun (WGS) entry which is preliminary data.</text>
</comment>
<evidence type="ECO:0000256" key="2">
    <source>
        <dbReference type="ARBA" id="ARBA00023033"/>
    </source>
</evidence>
<dbReference type="Proteomes" id="UP001174209">
    <property type="component" value="Unassembled WGS sequence"/>
</dbReference>
<protein>
    <submittedName>
        <fullName evidence="4">FAD-dependent monooxygenase</fullName>
    </submittedName>
</protein>
<dbReference type="Gene3D" id="3.50.50.60">
    <property type="entry name" value="FAD/NAD(P)-binding domain"/>
    <property type="match status" value="1"/>
</dbReference>
<dbReference type="SUPFAM" id="SSF51905">
    <property type="entry name" value="FAD/NAD(P)-binding domain"/>
    <property type="match status" value="1"/>
</dbReference>
<keyword evidence="1" id="KW-0560">Oxidoreductase</keyword>
<dbReference type="InterPro" id="IPR050493">
    <property type="entry name" value="FAD-dep_Monooxygenase_BioMet"/>
</dbReference>
<evidence type="ECO:0000256" key="1">
    <source>
        <dbReference type="ARBA" id="ARBA00023002"/>
    </source>
</evidence>
<accession>A0ABT8JY00</accession>
<dbReference type="EMBL" id="JAROCG010000001">
    <property type="protein sequence ID" value="MDN4610043.1"/>
    <property type="molecule type" value="Genomic_DNA"/>
</dbReference>
<evidence type="ECO:0000259" key="3">
    <source>
        <dbReference type="Pfam" id="PF01494"/>
    </source>
</evidence>
<evidence type="ECO:0000313" key="4">
    <source>
        <dbReference type="EMBL" id="MDN4610043.1"/>
    </source>
</evidence>
<organism evidence="4 5">
    <name type="scientific">Arthrobacter burdickii</name>
    <dbReference type="NCBI Taxonomy" id="3035920"/>
    <lineage>
        <taxon>Bacteria</taxon>
        <taxon>Bacillati</taxon>
        <taxon>Actinomycetota</taxon>
        <taxon>Actinomycetes</taxon>
        <taxon>Micrococcales</taxon>
        <taxon>Micrococcaceae</taxon>
        <taxon>Arthrobacter</taxon>
    </lineage>
</organism>
<dbReference type="InterPro" id="IPR002938">
    <property type="entry name" value="FAD-bd"/>
</dbReference>
<keyword evidence="5" id="KW-1185">Reference proteome</keyword>
<proteinExistence type="predicted"/>
<gene>
    <name evidence="4" type="ORF">P5G52_04100</name>
</gene>
<dbReference type="PANTHER" id="PTHR13789:SF309">
    <property type="entry name" value="PUTATIVE (AFU_ORTHOLOGUE AFUA_6G14510)-RELATED"/>
    <property type="match status" value="1"/>
</dbReference>
<dbReference type="InterPro" id="IPR036188">
    <property type="entry name" value="FAD/NAD-bd_sf"/>
</dbReference>
<keyword evidence="2 4" id="KW-0503">Monooxygenase</keyword>
<dbReference type="RefSeq" id="WP_301224927.1">
    <property type="nucleotide sequence ID" value="NZ_JAROCG010000001.1"/>
</dbReference>
<dbReference type="PANTHER" id="PTHR13789">
    <property type="entry name" value="MONOOXYGENASE"/>
    <property type="match status" value="1"/>
</dbReference>
<dbReference type="NCBIfam" id="NF005313">
    <property type="entry name" value="PRK06847.1"/>
    <property type="match status" value="1"/>
</dbReference>
<dbReference type="PRINTS" id="PR00420">
    <property type="entry name" value="RNGMNOXGNASE"/>
</dbReference>
<reference evidence="4" key="1">
    <citation type="submission" date="2023-06" db="EMBL/GenBank/DDBJ databases">
        <title>MT1 and MT2 Draft Genomes of Novel Species.</title>
        <authorList>
            <person name="Venkateswaran K."/>
        </authorList>
    </citation>
    <scope>NUCLEOTIDE SEQUENCE</scope>
    <source>
        <strain evidence="4">IIF3SC-B10</strain>
    </source>
</reference>
<dbReference type="Pfam" id="PF01494">
    <property type="entry name" value="FAD_binding_3"/>
    <property type="match status" value="1"/>
</dbReference>
<dbReference type="GO" id="GO:0004497">
    <property type="term" value="F:monooxygenase activity"/>
    <property type="evidence" value="ECO:0007669"/>
    <property type="project" value="UniProtKB-KW"/>
</dbReference>
<sequence length="378" mass="40057">MAAVQKVGIVGAGAAGLTAAILLADAGVEVEILERADAPQTLGSGITLQGNALRIFRRLGVWDQISAKGYPFSTVGLRAPDPAGTVLAVLDDIRTGGDDLPATLGMYRPELTSILRERALQSGAVITYGTSVTGVADDLSDIGGTVTVETSDGGRRTYDLLIGADGLHSAVRKAIGIDVEPVATGMGIWRAFVERPKDVVRTDLTYGGPCYIAGYCPTGPDTIYAYLVEKAQERSQEDGPRIMSELAAAYGGPWNEIRANLDSSARVNYTRFTSHLVDGDWHRGRTVIIGDAAHSCPPTVAQGAAMAVEDAAVLAELLISHDEVTETLWKEFSDRRLDRARAVVGASVQLGQWMLDGVRDADVPGLMHGLSTLLKEEA</sequence>
<name>A0ABT8JY00_9MICC</name>
<evidence type="ECO:0000313" key="5">
    <source>
        <dbReference type="Proteomes" id="UP001174209"/>
    </source>
</evidence>
<feature type="domain" description="FAD-binding" evidence="3">
    <location>
        <begin position="6"/>
        <end position="345"/>
    </location>
</feature>